<evidence type="ECO:0008006" key="2">
    <source>
        <dbReference type="Google" id="ProtNLM"/>
    </source>
</evidence>
<sequence length="85" mass="9410">FDLQTMMAIMLNEGCRILEEGVSSGFKIIDDANMAGMNTPGPFGAGKKNFEAWSKLLDEIADKTGKEYLRPCELMKSGGFVKMRK</sequence>
<proteinExistence type="predicted"/>
<protein>
    <recommendedName>
        <fullName evidence="2">3-hydroxyacyl-CoA dehydrogenase C-terminal domain-containing protein</fullName>
    </recommendedName>
</protein>
<dbReference type="SUPFAM" id="SSF48179">
    <property type="entry name" value="6-phosphogluconate dehydrogenase C-terminal domain-like"/>
    <property type="match status" value="1"/>
</dbReference>
<feature type="non-terminal residue" evidence="1">
    <location>
        <position position="1"/>
    </location>
</feature>
<dbReference type="AlphaFoldDB" id="X1A4L5"/>
<accession>X1A4L5</accession>
<gene>
    <name evidence="1" type="ORF">S01H4_33049</name>
</gene>
<dbReference type="Gene3D" id="1.10.1040.10">
    <property type="entry name" value="N-(1-d-carboxylethyl)-l-norvaline Dehydrogenase, domain 2"/>
    <property type="match status" value="1"/>
</dbReference>
<comment type="caution">
    <text evidence="1">The sequence shown here is derived from an EMBL/GenBank/DDBJ whole genome shotgun (WGS) entry which is preliminary data.</text>
</comment>
<organism evidence="1">
    <name type="scientific">marine sediment metagenome</name>
    <dbReference type="NCBI Taxonomy" id="412755"/>
    <lineage>
        <taxon>unclassified sequences</taxon>
        <taxon>metagenomes</taxon>
        <taxon>ecological metagenomes</taxon>
    </lineage>
</organism>
<dbReference type="EMBL" id="BART01017346">
    <property type="protein sequence ID" value="GAG76719.1"/>
    <property type="molecule type" value="Genomic_DNA"/>
</dbReference>
<reference evidence="1" key="1">
    <citation type="journal article" date="2014" name="Front. Microbiol.">
        <title>High frequency of phylogenetically diverse reductive dehalogenase-homologous genes in deep subseafloor sedimentary metagenomes.</title>
        <authorList>
            <person name="Kawai M."/>
            <person name="Futagami T."/>
            <person name="Toyoda A."/>
            <person name="Takaki Y."/>
            <person name="Nishi S."/>
            <person name="Hori S."/>
            <person name="Arai W."/>
            <person name="Tsubouchi T."/>
            <person name="Morono Y."/>
            <person name="Uchiyama I."/>
            <person name="Ito T."/>
            <person name="Fujiyama A."/>
            <person name="Inagaki F."/>
            <person name="Takami H."/>
        </authorList>
    </citation>
    <scope>NUCLEOTIDE SEQUENCE</scope>
    <source>
        <strain evidence="1">Expedition CK06-06</strain>
    </source>
</reference>
<dbReference type="InterPro" id="IPR008927">
    <property type="entry name" value="6-PGluconate_DH-like_C_sf"/>
</dbReference>
<evidence type="ECO:0000313" key="1">
    <source>
        <dbReference type="EMBL" id="GAG76719.1"/>
    </source>
</evidence>
<dbReference type="InterPro" id="IPR013328">
    <property type="entry name" value="6PGD_dom2"/>
</dbReference>
<name>X1A4L5_9ZZZZ</name>